<dbReference type="EMBL" id="HG792017">
    <property type="protein sequence ID" value="CDM33531.1"/>
    <property type="molecule type" value="Genomic_DNA"/>
</dbReference>
<name>W6QBV0_PENRF</name>
<reference evidence="1" key="1">
    <citation type="journal article" date="2014" name="Nat. Commun.">
        <title>Multiple recent horizontal transfers of a large genomic region in cheese making fungi.</title>
        <authorList>
            <person name="Cheeseman K."/>
            <person name="Ropars J."/>
            <person name="Renault P."/>
            <person name="Dupont J."/>
            <person name="Gouzy J."/>
            <person name="Branca A."/>
            <person name="Abraham A.L."/>
            <person name="Ceppi M."/>
            <person name="Conseiller E."/>
            <person name="Debuchy R."/>
            <person name="Malagnac F."/>
            <person name="Goarin A."/>
            <person name="Silar P."/>
            <person name="Lacoste S."/>
            <person name="Sallet E."/>
            <person name="Bensimon A."/>
            <person name="Giraud T."/>
            <person name="Brygoo Y."/>
        </authorList>
    </citation>
    <scope>NUCLEOTIDE SEQUENCE [LARGE SCALE GENOMIC DNA]</scope>
    <source>
        <strain evidence="1">FM164</strain>
    </source>
</reference>
<gene>
    <name evidence="1" type="ORF">PROQFM164_S03g000255</name>
</gene>
<accession>W6QBV0</accession>
<dbReference type="AlphaFoldDB" id="W6QBV0"/>
<evidence type="ECO:0000313" key="2">
    <source>
        <dbReference type="Proteomes" id="UP000030686"/>
    </source>
</evidence>
<organism evidence="1 2">
    <name type="scientific">Penicillium roqueforti (strain FM164)</name>
    <dbReference type="NCBI Taxonomy" id="1365484"/>
    <lineage>
        <taxon>Eukaryota</taxon>
        <taxon>Fungi</taxon>
        <taxon>Dikarya</taxon>
        <taxon>Ascomycota</taxon>
        <taxon>Pezizomycotina</taxon>
        <taxon>Eurotiomycetes</taxon>
        <taxon>Eurotiomycetidae</taxon>
        <taxon>Eurotiales</taxon>
        <taxon>Aspergillaceae</taxon>
        <taxon>Penicillium</taxon>
    </lineage>
</organism>
<proteinExistence type="predicted"/>
<keyword evidence="2" id="KW-1185">Reference proteome</keyword>
<evidence type="ECO:0000313" key="1">
    <source>
        <dbReference type="EMBL" id="CDM33531.1"/>
    </source>
</evidence>
<protein>
    <submittedName>
        <fullName evidence="1">Genomic scaffold, ProqFM164S03</fullName>
    </submittedName>
</protein>
<sequence length="143" mass="15899">MANASDAEPMDVTRTPRSTAVIPGPVPEYINHGTIGKERNPYRSLRPVHRPLNIAIWSQSTWYGALEYICTNSPFSSAPPCLIVFRSTVCLDVQKHRWRNWLLSDSTDTVRSTHKEVGIVALFSDMFLTCRATGTATGGFNNS</sequence>
<dbReference type="Proteomes" id="UP000030686">
    <property type="component" value="Unassembled WGS sequence"/>
</dbReference>